<dbReference type="SUPFAM" id="SSF56112">
    <property type="entry name" value="Protein kinase-like (PK-like)"/>
    <property type="match status" value="2"/>
</dbReference>
<evidence type="ECO:0000259" key="13">
    <source>
        <dbReference type="PROSITE" id="PS50011"/>
    </source>
</evidence>
<feature type="domain" description="Protein kinase" evidence="13">
    <location>
        <begin position="566"/>
        <end position="986"/>
    </location>
</feature>
<dbReference type="PANTHER" id="PTHR11042">
    <property type="entry name" value="EUKARYOTIC TRANSLATION INITIATION FACTOR 2-ALPHA KINASE EIF2-ALPHA KINASE -RELATED"/>
    <property type="match status" value="1"/>
</dbReference>
<dbReference type="OrthoDB" id="6778822at2759"/>
<feature type="compositionally biased region" description="Polar residues" evidence="12">
    <location>
        <begin position="182"/>
        <end position="193"/>
    </location>
</feature>
<keyword evidence="2" id="KW-0723">Serine/threonine-protein kinase</keyword>
<keyword evidence="6 11" id="KW-0067">ATP-binding</keyword>
<organism evidence="15 16">
    <name type="scientific">Ramazzottius varieornatus</name>
    <name type="common">Water bear</name>
    <name type="synonym">Tardigrade</name>
    <dbReference type="NCBI Taxonomy" id="947166"/>
    <lineage>
        <taxon>Eukaryota</taxon>
        <taxon>Metazoa</taxon>
        <taxon>Ecdysozoa</taxon>
        <taxon>Tardigrada</taxon>
        <taxon>Eutardigrada</taxon>
        <taxon>Parachela</taxon>
        <taxon>Hypsibioidea</taxon>
        <taxon>Ramazzottiidae</taxon>
        <taxon>Ramazzottius</taxon>
    </lineage>
</organism>
<evidence type="ECO:0000313" key="15">
    <source>
        <dbReference type="EMBL" id="GAU88418.1"/>
    </source>
</evidence>
<dbReference type="CDD" id="cd14046">
    <property type="entry name" value="STKc_EIF2AK4_GCN2_rpt2"/>
    <property type="match status" value="1"/>
</dbReference>
<feature type="domain" description="RWD" evidence="14">
    <location>
        <begin position="13"/>
        <end position="126"/>
    </location>
</feature>
<dbReference type="InterPro" id="IPR045864">
    <property type="entry name" value="aa-tRNA-synth_II/BPL/LPL"/>
</dbReference>
<evidence type="ECO:0000256" key="1">
    <source>
        <dbReference type="ARBA" id="ARBA00012513"/>
    </source>
</evidence>
<dbReference type="Pfam" id="PF13393">
    <property type="entry name" value="tRNA-synt_His"/>
    <property type="match status" value="1"/>
</dbReference>
<sequence length="1638" mass="184704">MTEEETLEQRQENEVLALQAIFGTSVIDARKGDVWKVRRPPEVHLFLLPQESQDRKDAHVSITLCVKCGEQYPYIAPGITFRDPKGLSDASVKQLTEEVKKLAHTMIGQEMLYSLAEYVQQFLYTRNNPASKSFHEQMLTQKQRDAEKTECEKRRLMEATRQKRELEYLQIEKEVEQRKRSIQFQESRQPTRPTENDDIPELQSAGDPSTEVPRSPGDRSVMTAQKSNDEEVSLLAERKDEFAIELRSGRIKTLRLLWSTGQSSSGCFLHHAVETDRGASLTLISEWILRWRPARKSQQLLDTLKQESEPYFSHLSSLDPEMQLLMKLKHPGLVKCLGWSYGFDKDHVYVHVLQDSTSGVTVEKMLFSHATFSLDQARLLSTNVLEALQYLHANNVVHRRVCPSSVIFCNSGRFLLSDISIFTKLEDVYRYSRHEAKEMVNSSRGGKKSDVLSFATLLCSVVLGQVIEHDVYDPPVTVPAEMKDFLFKACCANEKSRWSVDQLLQHSFVLQQRQENPRYVAPTAVERGFFQNLPPDEPRDHTSDIAAQLAKRSLPFSNESRLQREFEILEFCGKGGYGDVLKVCNLLDGRTYAIKRIALNKSKDKMNKRILREVQLLSRLNHENVVRYYNSWMETVTPENSSTDTSNATSVITQSANAKPKPEPTKIIDSFGFFSDAIESHAPPPVDGSVEWMDDKNDDPGRALSDGSGSPVTGNLFTAGYAHSLHSSSSESSEEIIFGTSGGPAEEEVEVEVSLKATETPPNNPAGDNAIGSPSPHVVLFIQMEYCEKSTLRTCIDEGLYKNQERVWRLFREMVEGIGHIHQQGIIHRDLKPANIFIDSQDHVKIGDFGLATHTLMSRSTFADNLAELAMEGLDGLLDDASRTGRVGTALYVAPELDGLIGKMSYSQKVDMYSLGICFFEMAFRTFSTGMERTMVLNGIRKHPIQFPDDFDNESMVRQRTLVHLLCDHDPRKRPHAVELLSSDLLPPPKIEDAEVDEIIRHTVQNPQSKAYKRLISSLFSQPTNAVTDRTYDLDVRKGISSSRFMLAFQFVEQTVTEVFQLHGSVRMIAPLLIPNLRSADTYRRAQLCTFMDSEGSLVLLPYDHRAPFARYVARNQLHSMKKFCVDRVFRGRRGGSAHPKELFECSFDVVTDESESLFSDAECVTVVYEAIQRLSLNQDHTFHLAFNHTDLLRALFLHTGITEEKIDAALDWLWDVRVGTFGKAQAKRMLMNIWAVAEHEYDFLEKVLALEGTLGELGGHFRAIIRKKGVAGSLAKRALQECEIYLNLLDKMGCTFPAVLSIGLTDKLVRSGVVFHVVQPLKRETGKLGRSDILAVGGRYSSLVQQFVVKRAIQGVEEFRTTVVGVSIAFEKLVTAAMVAEDFAPKSSVDVLIAGAGNGVAVKEQLLLLRELRSKGVRADIFAESNQSLENAQAFCKQTGVHLAILKDGYVKCFFVEKERVVERKLTLAEIPEWFSQKIFGPKSEVTENGLSGRTFSMSVGNESSAESRGIPSSLLTKDVKVSFFTSEKLIARDRKRHSTHIVTRLEPQFLSFSSTAVVEILAIDLPGQVLKHLSVHIFLSPDGRLSFEEWACLCDKFPKHRKALKQLHDDLHEAAFDPRTRLVVFSILDDTYRFVT</sequence>
<comment type="catalytic activity">
    <reaction evidence="9">
        <text>L-seryl-[protein] + ATP = O-phospho-L-seryl-[protein] + ADP + H(+)</text>
        <dbReference type="Rhea" id="RHEA:17989"/>
        <dbReference type="Rhea" id="RHEA-COMP:9863"/>
        <dbReference type="Rhea" id="RHEA-COMP:11604"/>
        <dbReference type="ChEBI" id="CHEBI:15378"/>
        <dbReference type="ChEBI" id="CHEBI:29999"/>
        <dbReference type="ChEBI" id="CHEBI:30616"/>
        <dbReference type="ChEBI" id="CHEBI:83421"/>
        <dbReference type="ChEBI" id="CHEBI:456216"/>
        <dbReference type="EC" id="2.7.11.1"/>
    </reaction>
</comment>
<dbReference type="GO" id="GO:0005829">
    <property type="term" value="C:cytosol"/>
    <property type="evidence" value="ECO:0007669"/>
    <property type="project" value="TreeGrafter"/>
</dbReference>
<proteinExistence type="inferred from homology"/>
<dbReference type="SMART" id="SM00220">
    <property type="entry name" value="S_TKc"/>
    <property type="match status" value="1"/>
</dbReference>
<protein>
    <recommendedName>
        <fullName evidence="1">non-specific serine/threonine protein kinase</fullName>
        <ecNumber evidence="1">2.7.11.1</ecNumber>
    </recommendedName>
</protein>
<dbReference type="Gene3D" id="3.30.930.10">
    <property type="entry name" value="Bira Bifunctional Protein, Domain 2"/>
    <property type="match status" value="1"/>
</dbReference>
<reference evidence="15 16" key="1">
    <citation type="journal article" date="2016" name="Nat. Commun.">
        <title>Extremotolerant tardigrade genome and improved radiotolerance of human cultured cells by tardigrade-unique protein.</title>
        <authorList>
            <person name="Hashimoto T."/>
            <person name="Horikawa D.D."/>
            <person name="Saito Y."/>
            <person name="Kuwahara H."/>
            <person name="Kozuka-Hata H."/>
            <person name="Shin-I T."/>
            <person name="Minakuchi Y."/>
            <person name="Ohishi K."/>
            <person name="Motoyama A."/>
            <person name="Aizu T."/>
            <person name="Enomoto A."/>
            <person name="Kondo K."/>
            <person name="Tanaka S."/>
            <person name="Hara Y."/>
            <person name="Koshikawa S."/>
            <person name="Sagara H."/>
            <person name="Miura T."/>
            <person name="Yokobori S."/>
            <person name="Miyagawa K."/>
            <person name="Suzuki Y."/>
            <person name="Kubo T."/>
            <person name="Oyama M."/>
            <person name="Kohara Y."/>
            <person name="Fujiyama A."/>
            <person name="Arakawa K."/>
            <person name="Katayama T."/>
            <person name="Toyoda A."/>
            <person name="Kunieda T."/>
        </authorList>
    </citation>
    <scope>NUCLEOTIDE SEQUENCE [LARGE SCALE GENOMIC DNA]</scope>
    <source>
        <strain evidence="15 16">YOKOZUNA-1</strain>
    </source>
</reference>
<accession>A0A1D1UQI1</accession>
<dbReference type="FunFam" id="3.10.110.10:FF:000050">
    <property type="entry name" value="eIF-2-alpha kinase GCN2"/>
    <property type="match status" value="1"/>
</dbReference>
<dbReference type="Gene3D" id="3.10.110.10">
    <property type="entry name" value="Ubiquitin Conjugating Enzyme"/>
    <property type="match status" value="1"/>
</dbReference>
<evidence type="ECO:0000256" key="10">
    <source>
        <dbReference type="PIRSR" id="PIRSR000660-1"/>
    </source>
</evidence>
<evidence type="ECO:0000256" key="7">
    <source>
        <dbReference type="ARBA" id="ARBA00037982"/>
    </source>
</evidence>
<evidence type="ECO:0000256" key="12">
    <source>
        <dbReference type="SAM" id="MobiDB-lite"/>
    </source>
</evidence>
<gene>
    <name evidence="15" type="primary">RvY_01123-1</name>
    <name evidence="15" type="synonym">RvY_01123.1</name>
    <name evidence="15" type="ORF">RvY_01123</name>
</gene>
<feature type="region of interest" description="Disordered" evidence="12">
    <location>
        <begin position="179"/>
        <end position="228"/>
    </location>
</feature>
<dbReference type="InterPro" id="IPR011009">
    <property type="entry name" value="Kinase-like_dom_sf"/>
</dbReference>
<keyword evidence="5" id="KW-0418">Kinase</keyword>
<dbReference type="GO" id="GO:0005524">
    <property type="term" value="F:ATP binding"/>
    <property type="evidence" value="ECO:0007669"/>
    <property type="project" value="UniProtKB-KW"/>
</dbReference>
<dbReference type="SMART" id="SM00591">
    <property type="entry name" value="RWD"/>
    <property type="match status" value="1"/>
</dbReference>
<comment type="similarity">
    <text evidence="7">Belongs to the protein kinase superfamily. Ser/Thr protein kinase family. GCN2 subfamily.</text>
</comment>
<evidence type="ECO:0000256" key="6">
    <source>
        <dbReference type="ARBA" id="ARBA00022840"/>
    </source>
</evidence>
<dbReference type="GO" id="GO:0005634">
    <property type="term" value="C:nucleus"/>
    <property type="evidence" value="ECO:0007669"/>
    <property type="project" value="TreeGrafter"/>
</dbReference>
<keyword evidence="16" id="KW-1185">Reference proteome</keyword>
<dbReference type="SUPFAM" id="SSF54495">
    <property type="entry name" value="UBC-like"/>
    <property type="match status" value="1"/>
</dbReference>
<evidence type="ECO:0000256" key="2">
    <source>
        <dbReference type="ARBA" id="ARBA00022527"/>
    </source>
</evidence>
<dbReference type="Pfam" id="PF05773">
    <property type="entry name" value="RWD"/>
    <property type="match status" value="1"/>
</dbReference>
<feature type="region of interest" description="Disordered" evidence="12">
    <location>
        <begin position="684"/>
        <end position="710"/>
    </location>
</feature>
<dbReference type="GO" id="GO:0004694">
    <property type="term" value="F:eukaryotic translation initiation factor 2alpha kinase activity"/>
    <property type="evidence" value="ECO:0007669"/>
    <property type="project" value="InterPro"/>
</dbReference>
<dbReference type="InterPro" id="IPR016255">
    <property type="entry name" value="Gcn2"/>
</dbReference>
<dbReference type="InterPro" id="IPR006575">
    <property type="entry name" value="RWD_dom"/>
</dbReference>
<feature type="binding site" evidence="11">
    <location>
        <position position="595"/>
    </location>
    <ligand>
        <name>ATP</name>
        <dbReference type="ChEBI" id="CHEBI:30616"/>
    </ligand>
</feature>
<dbReference type="Proteomes" id="UP000186922">
    <property type="component" value="Unassembled WGS sequence"/>
</dbReference>
<keyword evidence="4 11" id="KW-0547">Nucleotide-binding</keyword>
<evidence type="ECO:0000256" key="3">
    <source>
        <dbReference type="ARBA" id="ARBA00022679"/>
    </source>
</evidence>
<evidence type="ECO:0000256" key="5">
    <source>
        <dbReference type="ARBA" id="ARBA00022777"/>
    </source>
</evidence>
<feature type="active site" description="Proton acceptor" evidence="10">
    <location>
        <position position="830"/>
    </location>
</feature>
<feature type="domain" description="Protein kinase" evidence="13">
    <location>
        <begin position="254"/>
        <end position="509"/>
    </location>
</feature>
<dbReference type="Gene3D" id="3.30.200.20">
    <property type="entry name" value="Phosphorylase Kinase, domain 1"/>
    <property type="match status" value="1"/>
</dbReference>
<dbReference type="InterPro" id="IPR000719">
    <property type="entry name" value="Prot_kinase_dom"/>
</dbReference>
<dbReference type="InterPro" id="IPR041715">
    <property type="entry name" value="HisRS-like_core"/>
</dbReference>
<dbReference type="EMBL" id="BDGG01000001">
    <property type="protein sequence ID" value="GAU88418.1"/>
    <property type="molecule type" value="Genomic_DNA"/>
</dbReference>
<comment type="catalytic activity">
    <reaction evidence="8">
        <text>L-threonyl-[protein] + ATP = O-phospho-L-threonyl-[protein] + ADP + H(+)</text>
        <dbReference type="Rhea" id="RHEA:46608"/>
        <dbReference type="Rhea" id="RHEA-COMP:11060"/>
        <dbReference type="Rhea" id="RHEA-COMP:11605"/>
        <dbReference type="ChEBI" id="CHEBI:15378"/>
        <dbReference type="ChEBI" id="CHEBI:30013"/>
        <dbReference type="ChEBI" id="CHEBI:30616"/>
        <dbReference type="ChEBI" id="CHEBI:61977"/>
        <dbReference type="ChEBI" id="CHEBI:456216"/>
        <dbReference type="EC" id="2.7.11.1"/>
    </reaction>
</comment>
<dbReference type="PROSITE" id="PS50908">
    <property type="entry name" value="RWD"/>
    <property type="match status" value="1"/>
</dbReference>
<dbReference type="GO" id="GO:1990625">
    <property type="term" value="P:negative regulation of cytoplasmic translational initiation in response to stress"/>
    <property type="evidence" value="ECO:0007669"/>
    <property type="project" value="TreeGrafter"/>
</dbReference>
<dbReference type="InterPro" id="IPR050339">
    <property type="entry name" value="CC_SR_Kinase"/>
</dbReference>
<comment type="caution">
    <text evidence="15">The sequence shown here is derived from an EMBL/GenBank/DDBJ whole genome shotgun (WGS) entry which is preliminary data.</text>
</comment>
<dbReference type="Pfam" id="PF00069">
    <property type="entry name" value="Pkinase"/>
    <property type="match status" value="3"/>
</dbReference>
<dbReference type="GO" id="GO:0000077">
    <property type="term" value="P:DNA damage checkpoint signaling"/>
    <property type="evidence" value="ECO:0007669"/>
    <property type="project" value="InterPro"/>
</dbReference>
<evidence type="ECO:0000256" key="9">
    <source>
        <dbReference type="ARBA" id="ARBA00048679"/>
    </source>
</evidence>
<evidence type="ECO:0000256" key="11">
    <source>
        <dbReference type="PIRSR" id="PIRSR000660-2"/>
    </source>
</evidence>
<evidence type="ECO:0000259" key="14">
    <source>
        <dbReference type="PROSITE" id="PS50908"/>
    </source>
</evidence>
<dbReference type="InterPro" id="IPR016135">
    <property type="entry name" value="UBQ-conjugating_enzyme/RWD"/>
</dbReference>
<dbReference type="STRING" id="947166.A0A1D1UQI1"/>
<dbReference type="CDD" id="cd23823">
    <property type="entry name" value="RWD_GCN2"/>
    <property type="match status" value="1"/>
</dbReference>
<dbReference type="PROSITE" id="PS00108">
    <property type="entry name" value="PROTEIN_KINASE_ST"/>
    <property type="match status" value="1"/>
</dbReference>
<dbReference type="SUPFAM" id="SSF55681">
    <property type="entry name" value="Class II aaRS and biotin synthetases"/>
    <property type="match status" value="1"/>
</dbReference>
<evidence type="ECO:0000256" key="4">
    <source>
        <dbReference type="ARBA" id="ARBA00022741"/>
    </source>
</evidence>
<dbReference type="GO" id="GO:0009893">
    <property type="term" value="P:positive regulation of metabolic process"/>
    <property type="evidence" value="ECO:0007669"/>
    <property type="project" value="UniProtKB-ARBA"/>
</dbReference>
<dbReference type="InterPro" id="IPR008271">
    <property type="entry name" value="Ser/Thr_kinase_AS"/>
</dbReference>
<dbReference type="PROSITE" id="PS50011">
    <property type="entry name" value="PROTEIN_KINASE_DOM"/>
    <property type="match status" value="2"/>
</dbReference>
<dbReference type="Gene3D" id="1.10.510.10">
    <property type="entry name" value="Transferase(Phosphotransferase) domain 1"/>
    <property type="match status" value="2"/>
</dbReference>
<keyword evidence="3" id="KW-0808">Transferase</keyword>
<evidence type="ECO:0000256" key="8">
    <source>
        <dbReference type="ARBA" id="ARBA00047899"/>
    </source>
</evidence>
<name>A0A1D1UQI1_RAMVA</name>
<evidence type="ECO:0000313" key="16">
    <source>
        <dbReference type="Proteomes" id="UP000186922"/>
    </source>
</evidence>
<dbReference type="PIRSF" id="PIRSF000660">
    <property type="entry name" value="Ser/Thr_PK_GCN2"/>
    <property type="match status" value="1"/>
</dbReference>
<dbReference type="EC" id="2.7.11.1" evidence="1"/>
<dbReference type="PANTHER" id="PTHR11042:SF136">
    <property type="entry name" value="EIF-2-ALPHA KINASE GCN2"/>
    <property type="match status" value="1"/>
</dbReference>